<feature type="compositionally biased region" description="Low complexity" evidence="6">
    <location>
        <begin position="450"/>
        <end position="459"/>
    </location>
</feature>
<dbReference type="AlphaFoldDB" id="A0A4D6LII4"/>
<feature type="domain" description="TF-B3" evidence="7">
    <location>
        <begin position="44"/>
        <end position="119"/>
    </location>
</feature>
<dbReference type="EMBL" id="CP039347">
    <property type="protein sequence ID" value="QCD88489.1"/>
    <property type="molecule type" value="Genomic_DNA"/>
</dbReference>
<organism evidence="8 9">
    <name type="scientific">Vigna unguiculata</name>
    <name type="common">Cowpea</name>
    <dbReference type="NCBI Taxonomy" id="3917"/>
    <lineage>
        <taxon>Eukaryota</taxon>
        <taxon>Viridiplantae</taxon>
        <taxon>Streptophyta</taxon>
        <taxon>Embryophyta</taxon>
        <taxon>Tracheophyta</taxon>
        <taxon>Spermatophyta</taxon>
        <taxon>Magnoliopsida</taxon>
        <taxon>eudicotyledons</taxon>
        <taxon>Gunneridae</taxon>
        <taxon>Pentapetalae</taxon>
        <taxon>rosids</taxon>
        <taxon>fabids</taxon>
        <taxon>Fabales</taxon>
        <taxon>Fabaceae</taxon>
        <taxon>Papilionoideae</taxon>
        <taxon>50 kb inversion clade</taxon>
        <taxon>NPAAA clade</taxon>
        <taxon>indigoferoid/millettioid clade</taxon>
        <taxon>Phaseoleae</taxon>
        <taxon>Vigna</taxon>
    </lineage>
</organism>
<dbReference type="Proteomes" id="UP000501690">
    <property type="component" value="Linkage Group LG3"/>
</dbReference>
<feature type="domain" description="TF-B3" evidence="7">
    <location>
        <begin position="950"/>
        <end position="1045"/>
    </location>
</feature>
<dbReference type="CDD" id="cd10017">
    <property type="entry name" value="B3_DNA"/>
    <property type="match status" value="6"/>
</dbReference>
<feature type="domain" description="TF-B3" evidence="7">
    <location>
        <begin position="208"/>
        <end position="305"/>
    </location>
</feature>
<dbReference type="GO" id="GO:0003677">
    <property type="term" value="F:DNA binding"/>
    <property type="evidence" value="ECO:0007669"/>
    <property type="project" value="UniProtKB-KW"/>
</dbReference>
<dbReference type="InterPro" id="IPR050655">
    <property type="entry name" value="Plant_B3_domain"/>
</dbReference>
<feature type="region of interest" description="Disordered" evidence="6">
    <location>
        <begin position="450"/>
        <end position="477"/>
    </location>
</feature>
<dbReference type="PANTHER" id="PTHR31920:SF37">
    <property type="entry name" value="B3 DOMAIN-CONTAINING TRANSCRIPTION FACTOR VRN1"/>
    <property type="match status" value="1"/>
</dbReference>
<evidence type="ECO:0000256" key="5">
    <source>
        <dbReference type="ARBA" id="ARBA00023242"/>
    </source>
</evidence>
<dbReference type="PANTHER" id="PTHR31920">
    <property type="entry name" value="B3 DOMAIN-CONTAINING"/>
    <property type="match status" value="1"/>
</dbReference>
<evidence type="ECO:0000313" key="9">
    <source>
        <dbReference type="Proteomes" id="UP000501690"/>
    </source>
</evidence>
<evidence type="ECO:0000313" key="8">
    <source>
        <dbReference type="EMBL" id="QCD88489.1"/>
    </source>
</evidence>
<evidence type="ECO:0000256" key="2">
    <source>
        <dbReference type="ARBA" id="ARBA00023015"/>
    </source>
</evidence>
<name>A0A4D6LII4_VIGUN</name>
<evidence type="ECO:0000259" key="7">
    <source>
        <dbReference type="PROSITE" id="PS50863"/>
    </source>
</evidence>
<evidence type="ECO:0000256" key="1">
    <source>
        <dbReference type="ARBA" id="ARBA00004123"/>
    </source>
</evidence>
<proteinExistence type="predicted"/>
<gene>
    <name evidence="8" type="ORF">DEO72_LG3g3037</name>
</gene>
<reference evidence="8 9" key="1">
    <citation type="submission" date="2019-04" db="EMBL/GenBank/DDBJ databases">
        <title>An improved genome assembly and genetic linkage map for asparagus bean, Vigna unguiculata ssp. sesquipedialis.</title>
        <authorList>
            <person name="Xia Q."/>
            <person name="Zhang R."/>
            <person name="Dong Y."/>
        </authorList>
    </citation>
    <scope>NUCLEOTIDE SEQUENCE [LARGE SCALE GENOMIC DNA]</scope>
    <source>
        <tissue evidence="8">Leaf</tissue>
    </source>
</reference>
<evidence type="ECO:0000256" key="6">
    <source>
        <dbReference type="SAM" id="MobiDB-lite"/>
    </source>
</evidence>
<dbReference type="GO" id="GO:0005634">
    <property type="term" value="C:nucleus"/>
    <property type="evidence" value="ECO:0007669"/>
    <property type="project" value="UniProtKB-SubCell"/>
</dbReference>
<keyword evidence="2" id="KW-0805">Transcription regulation</keyword>
<dbReference type="Gene3D" id="2.40.330.10">
    <property type="entry name" value="DNA-binding pseudobarrel domain"/>
    <property type="match status" value="6"/>
</dbReference>
<evidence type="ECO:0000256" key="4">
    <source>
        <dbReference type="ARBA" id="ARBA00023163"/>
    </source>
</evidence>
<feature type="compositionally biased region" description="Basic residues" evidence="6">
    <location>
        <begin position="466"/>
        <end position="477"/>
    </location>
</feature>
<protein>
    <recommendedName>
        <fullName evidence="7">TF-B3 domain-containing protein</fullName>
    </recommendedName>
</protein>
<dbReference type="InterPro" id="IPR015300">
    <property type="entry name" value="DNA-bd_pseudobarrel_sf"/>
</dbReference>
<keyword evidence="4" id="KW-0804">Transcription</keyword>
<comment type="subcellular location">
    <subcellularLocation>
        <location evidence="1">Nucleus</location>
    </subcellularLocation>
</comment>
<dbReference type="SMART" id="SM01019">
    <property type="entry name" value="B3"/>
    <property type="match status" value="6"/>
</dbReference>
<dbReference type="PROSITE" id="PS50863">
    <property type="entry name" value="B3"/>
    <property type="match status" value="6"/>
</dbReference>
<feature type="domain" description="TF-B3" evidence="7">
    <location>
        <begin position="530"/>
        <end position="629"/>
    </location>
</feature>
<dbReference type="InterPro" id="IPR003340">
    <property type="entry name" value="B3_DNA-bd"/>
</dbReference>
<dbReference type="Pfam" id="PF02362">
    <property type="entry name" value="B3"/>
    <property type="match status" value="6"/>
</dbReference>
<sequence length="1084" mass="125775">MRDFSFYQKALIVQGNNREMWQMDYYRGNPVFFVIINNTKLQKVPEGFLKHLNEDFQNAVFIGPSGDNWQVTILKKGNNIYMHNGWPQFLTDNSVMLDDFLLFTYHGGNCFHVQIFGKNGLERLGFKQRRQDQVLIPSLVRTKKNTHRRTFSSSFLHQAKSYRKGLSFGNSSRFSFSKNFPKLKSSVKIESSEACYLADSFTSRNPHWKHLMTKCNVEDHCTLPIATEFARKHIPETVKQIILWNTEGKFWEVVVTWFGCQNKRYTRFTTGWGRFVRDNRLMRGDTCIFELEDQNHLSVHIFRTGFYSPKFFMKGGAKKYPHFFRIFFPEQHSHTMVFFLTTLLMYPSVFCDNLQKVPKEFLKNLNEELLSNAVLSIPSSDEKWEVSVVKKGSEVYMQNGWPQFVTDNSLVLHELLLFEYHGDNCFHVQIFGTNGLERLCVKETTQEQPTTIPKKTIPTSAGSSLHKSKSCKKGKHTRKNLSQHILKHVSFHKYFFSATDLSQPKESPIEIESSEALKLAESFTSCKPHWKHVMTKCHVEGRCILPIASKFARKYIPEEVKQIHMGNSEGTLWKVQVSYFKIQSRSYANLSTGWAKFVRDNKLMRGDTCIFELEENKDLHMKVHIFRTRCAPKDWLSGCEEKSENFFWDKFRTSLRSCLTKNYQYLESNLIYELQRLPDDFMRKYGGELSPIVTLSVPDGSVWRVGLKKVDNKYWFRDGWQEFIQHYSIGVGYLLVFRYEGKSCFNVHVFNLATSEINYQSAIRCSNEGPHFANLKFFEEMDDEDSIEILDSQPSHLAPSSLQNRVLAGSVDKMLPAKSYTPPALQNLFNGSKLNSINWGEGGDTHCSKSANSLDNRFTRDIGVQFNAVEFKKSTEELKLRASMEERMKKTARKKRKTDGHEASAEQEEEVEMRFRFYESASARKRTVTAEERERAINAAKAFEPPNPFCRVVLRPSYLYRGCIMYLPSCFAEKHLNGVSGFIKLQISNGRQWPVRCLYRVGRAKLSQGWFEFSLENNLGEGDVCVFELLRVKEVVLQVTIFRITEEVALLNPPPLQQNQNLSSVKLLNTPLQQHLSSTKMVRN</sequence>
<feature type="domain" description="TF-B3" evidence="7">
    <location>
        <begin position="660"/>
        <end position="753"/>
    </location>
</feature>
<feature type="domain" description="TF-B3" evidence="7">
    <location>
        <begin position="340"/>
        <end position="434"/>
    </location>
</feature>
<dbReference type="SUPFAM" id="SSF101936">
    <property type="entry name" value="DNA-binding pseudobarrel domain"/>
    <property type="match status" value="6"/>
</dbReference>
<keyword evidence="3" id="KW-0238">DNA-binding</keyword>
<evidence type="ECO:0000256" key="3">
    <source>
        <dbReference type="ARBA" id="ARBA00023125"/>
    </source>
</evidence>
<accession>A0A4D6LII4</accession>
<keyword evidence="9" id="KW-1185">Reference proteome</keyword>
<keyword evidence="5" id="KW-0539">Nucleus</keyword>